<evidence type="ECO:0000313" key="3">
    <source>
        <dbReference type="Proteomes" id="UP000694866"/>
    </source>
</evidence>
<feature type="signal peptide" evidence="1">
    <location>
        <begin position="1"/>
        <end position="21"/>
    </location>
</feature>
<accession>A0A0C9RW30</accession>
<accession>A0A9R1UC50</accession>
<dbReference type="GeneID" id="105274283"/>
<dbReference type="EMBL" id="GBYB01011971">
    <property type="protein sequence ID" value="JAG81738.1"/>
    <property type="molecule type" value="Transcribed_RNA"/>
</dbReference>
<proteinExistence type="predicted"/>
<dbReference type="Proteomes" id="UP000694866">
    <property type="component" value="Unplaced"/>
</dbReference>
<dbReference type="KEGG" id="fas:105274283"/>
<organism evidence="2">
    <name type="scientific">Fopius arisanus</name>
    <dbReference type="NCBI Taxonomy" id="64838"/>
    <lineage>
        <taxon>Eukaryota</taxon>
        <taxon>Metazoa</taxon>
        <taxon>Ecdysozoa</taxon>
        <taxon>Arthropoda</taxon>
        <taxon>Hexapoda</taxon>
        <taxon>Insecta</taxon>
        <taxon>Pterygota</taxon>
        <taxon>Neoptera</taxon>
        <taxon>Endopterygota</taxon>
        <taxon>Hymenoptera</taxon>
        <taxon>Apocrita</taxon>
        <taxon>Ichneumonoidea</taxon>
        <taxon>Braconidae</taxon>
        <taxon>Opiinae</taxon>
        <taxon>Fopius</taxon>
    </lineage>
</organism>
<evidence type="ECO:0000256" key="1">
    <source>
        <dbReference type="SAM" id="SignalP"/>
    </source>
</evidence>
<dbReference type="AlphaFoldDB" id="A0A0C9RW30"/>
<keyword evidence="1" id="KW-0732">Signal</keyword>
<name>A0A0C9RW30_9HYME</name>
<feature type="chain" id="PRO_5044541821" evidence="1">
    <location>
        <begin position="22"/>
        <end position="183"/>
    </location>
</feature>
<gene>
    <name evidence="2" type="primary">wrbA</name>
    <name evidence="4" type="synonym">LOC105274283</name>
    <name evidence="2" type="ORF">g.18471</name>
</gene>
<sequence>MMSKLQVFLLFVCLCIDWSYAVNHQQCEIIRAVDSDELSVYLTGSQVQAGSRSEFWYSSINFLQDVSGPLQMTYKVEKWNDALFGGGSWGFYTDGSGDICRQPGNDEPGSWAKFIRDLLGVSNCPISAGDKTPDSTILSTNVCRNMVFYYGVDTSKYKYRVFLTLNDASGSEILSGQVVLPIR</sequence>
<reference evidence="4" key="2">
    <citation type="submission" date="2025-04" db="UniProtKB">
        <authorList>
            <consortium name="RefSeq"/>
        </authorList>
    </citation>
    <scope>IDENTIFICATION</scope>
    <source>
        <strain evidence="4">USDA-PBARC FA_bdor</strain>
        <tissue evidence="4">Whole organism</tissue>
    </source>
</reference>
<protein>
    <submittedName>
        <fullName evidence="2">WrbA protein</fullName>
    </submittedName>
</protein>
<keyword evidence="3" id="KW-1185">Reference proteome</keyword>
<evidence type="ECO:0000313" key="2">
    <source>
        <dbReference type="EMBL" id="JAG81738.1"/>
    </source>
</evidence>
<evidence type="ECO:0000313" key="4">
    <source>
        <dbReference type="RefSeq" id="XP_011315533.1"/>
    </source>
</evidence>
<dbReference type="RefSeq" id="XP_011315533.1">
    <property type="nucleotide sequence ID" value="XM_011317231.1"/>
</dbReference>
<reference evidence="2" key="1">
    <citation type="submission" date="2015-01" db="EMBL/GenBank/DDBJ databases">
        <title>Transcriptome Assembly of Fopius arisanus.</title>
        <authorList>
            <person name="Geib S."/>
        </authorList>
    </citation>
    <scope>NUCLEOTIDE SEQUENCE</scope>
</reference>